<feature type="compositionally biased region" description="Basic and acidic residues" evidence="1">
    <location>
        <begin position="326"/>
        <end position="335"/>
    </location>
</feature>
<proteinExistence type="predicted"/>
<accession>A0AB34JVP5</accession>
<keyword evidence="3" id="KW-1185">Reference proteome</keyword>
<dbReference type="Proteomes" id="UP001515480">
    <property type="component" value="Unassembled WGS sequence"/>
</dbReference>
<sequence>MSAFADIACPNQPTAIAVVIAGSLRSFTRPLVYTSMRHNLLEALGGHQVVFLYGKLMHHHLANAHVDAASAVDMKSVEQAVAYLSGNGSTTVELEIEDQSAGNHSFKPVPPPCYLYPSTQRSYLNNYVGQLHSNYMGIGMVKTYEEAHNMSFSMVVRVRPDTAFMRSVQPHCTYSRTMAYMSHPEPADWMMILPRYVAEFVLHAPFQYYLDCWRHANETLRAPKEAHCCGGGRTALMVGGVMESGAPLAGPPWPWGGSQSAPPVGSAVVPHLFHAMVVRDRSHDQWCDDLFLLSRPDGHPDVMQIFSTPSECRKVLSAKFITPHPHNNDDNKTQEDNTTMHLGWG</sequence>
<feature type="compositionally biased region" description="Polar residues" evidence="1">
    <location>
        <begin position="336"/>
        <end position="345"/>
    </location>
</feature>
<reference evidence="2 3" key="1">
    <citation type="journal article" date="2024" name="Science">
        <title>Giant polyketide synthase enzymes in the biosynthesis of giant marine polyether toxins.</title>
        <authorList>
            <person name="Fallon T.R."/>
            <person name="Shende V.V."/>
            <person name="Wierzbicki I.H."/>
            <person name="Pendleton A.L."/>
            <person name="Watervoot N.F."/>
            <person name="Auber R.P."/>
            <person name="Gonzalez D.J."/>
            <person name="Wisecaver J.H."/>
            <person name="Moore B.S."/>
        </authorList>
    </citation>
    <scope>NUCLEOTIDE SEQUENCE [LARGE SCALE GENOMIC DNA]</scope>
    <source>
        <strain evidence="2 3">12B1</strain>
    </source>
</reference>
<feature type="region of interest" description="Disordered" evidence="1">
    <location>
        <begin position="323"/>
        <end position="345"/>
    </location>
</feature>
<organism evidence="2 3">
    <name type="scientific">Prymnesium parvum</name>
    <name type="common">Toxic golden alga</name>
    <dbReference type="NCBI Taxonomy" id="97485"/>
    <lineage>
        <taxon>Eukaryota</taxon>
        <taxon>Haptista</taxon>
        <taxon>Haptophyta</taxon>
        <taxon>Prymnesiophyceae</taxon>
        <taxon>Prymnesiales</taxon>
        <taxon>Prymnesiaceae</taxon>
        <taxon>Prymnesium</taxon>
    </lineage>
</organism>
<name>A0AB34JVP5_PRYPA</name>
<gene>
    <name evidence="2" type="ORF">AB1Y20_019869</name>
</gene>
<dbReference type="AlphaFoldDB" id="A0AB34JVP5"/>
<protein>
    <submittedName>
        <fullName evidence="2">Uncharacterized protein</fullName>
    </submittedName>
</protein>
<dbReference type="EMBL" id="JBGBPQ010000004">
    <property type="protein sequence ID" value="KAL1524993.1"/>
    <property type="molecule type" value="Genomic_DNA"/>
</dbReference>
<evidence type="ECO:0000313" key="2">
    <source>
        <dbReference type="EMBL" id="KAL1524993.1"/>
    </source>
</evidence>
<comment type="caution">
    <text evidence="2">The sequence shown here is derived from an EMBL/GenBank/DDBJ whole genome shotgun (WGS) entry which is preliminary data.</text>
</comment>
<evidence type="ECO:0000313" key="3">
    <source>
        <dbReference type="Proteomes" id="UP001515480"/>
    </source>
</evidence>
<evidence type="ECO:0000256" key="1">
    <source>
        <dbReference type="SAM" id="MobiDB-lite"/>
    </source>
</evidence>